<evidence type="ECO:0000313" key="1">
    <source>
        <dbReference type="EMBL" id="ABM78814.1"/>
    </source>
</evidence>
<accession>A2CBF4</accession>
<dbReference type="InterPro" id="IPR007715">
    <property type="entry name" value="Coq4"/>
</dbReference>
<sequence length="222" mass="25593">MFASSKMLENWNSRELDLTGFFHYMEQPGTATDNASISKIFTQIGVNDQMLKNVLNNPDTKALVCSRYQPKPVQLDDLLKLPEISFGHQWAVFMKKNRLNPNFFINDGGNDDRTYLINRLHNTHDIWHVLLNFDTSEAGEAGMNAFTYAQCYSPTTCMLMAAKLVRAISAPEETRQRMMNNIATGYKLGQELQAFIAVKWEENWQMPLRELRREVGITNEYI</sequence>
<dbReference type="BioCyc" id="PMAR59922:G1G80-1813-MONOMER"/>
<dbReference type="Proteomes" id="UP000002274">
    <property type="component" value="Chromosome"/>
</dbReference>
<dbReference type="GO" id="GO:0006744">
    <property type="term" value="P:ubiquinone biosynthetic process"/>
    <property type="evidence" value="ECO:0007669"/>
    <property type="project" value="InterPro"/>
</dbReference>
<name>A2CBF4_PROM3</name>
<dbReference type="AlphaFoldDB" id="A2CBF4"/>
<organism evidence="1 2">
    <name type="scientific">Prochlorococcus marinus (strain MIT 9303)</name>
    <dbReference type="NCBI Taxonomy" id="59922"/>
    <lineage>
        <taxon>Bacteria</taxon>
        <taxon>Bacillati</taxon>
        <taxon>Cyanobacteriota</taxon>
        <taxon>Cyanophyceae</taxon>
        <taxon>Synechococcales</taxon>
        <taxon>Prochlorococcaceae</taxon>
        <taxon>Prochlorococcus</taxon>
    </lineage>
</organism>
<protein>
    <recommendedName>
        <fullName evidence="3">Coenzyme Q (Ubiquinone) biosynthesis protein Coq4</fullName>
    </recommendedName>
</protein>
<evidence type="ECO:0008006" key="3">
    <source>
        <dbReference type="Google" id="ProtNLM"/>
    </source>
</evidence>
<evidence type="ECO:0000313" key="2">
    <source>
        <dbReference type="Proteomes" id="UP000002274"/>
    </source>
</evidence>
<gene>
    <name evidence="1" type="ordered locus">P9303_20781</name>
</gene>
<dbReference type="STRING" id="59922.P9303_20781"/>
<dbReference type="PANTHER" id="PTHR12922">
    <property type="entry name" value="UBIQUINONE BIOSYNTHESIS PROTEIN"/>
    <property type="match status" value="1"/>
</dbReference>
<reference evidence="1 2" key="1">
    <citation type="journal article" date="2007" name="PLoS Genet.">
        <title>Patterns and implications of gene gain and loss in the evolution of Prochlorococcus.</title>
        <authorList>
            <person name="Kettler G.C."/>
            <person name="Martiny A.C."/>
            <person name="Huang K."/>
            <person name="Zucker J."/>
            <person name="Coleman M.L."/>
            <person name="Rodrigue S."/>
            <person name="Chen F."/>
            <person name="Lapidus A."/>
            <person name="Ferriera S."/>
            <person name="Johnson J."/>
            <person name="Steglich C."/>
            <person name="Church G.M."/>
            <person name="Richardson P."/>
            <person name="Chisholm S.W."/>
        </authorList>
    </citation>
    <scope>NUCLEOTIDE SEQUENCE [LARGE SCALE GENOMIC DNA]</scope>
    <source>
        <strain evidence="1 2">MIT 9303</strain>
    </source>
</reference>
<dbReference type="KEGG" id="pmf:P9303_20781"/>
<proteinExistence type="predicted"/>
<dbReference type="HOGENOM" id="CLU_083028_0_0_3"/>
<dbReference type="EMBL" id="CP000554">
    <property type="protein sequence ID" value="ABM78814.1"/>
    <property type="molecule type" value="Genomic_DNA"/>
</dbReference>
<dbReference type="PANTHER" id="PTHR12922:SF7">
    <property type="entry name" value="UBIQUINONE BIOSYNTHESIS PROTEIN COQ4 HOMOLOG, MITOCHONDRIAL"/>
    <property type="match status" value="1"/>
</dbReference>
<dbReference type="Pfam" id="PF05019">
    <property type="entry name" value="Coq4"/>
    <property type="match status" value="1"/>
</dbReference>